<comment type="subunit">
    <text evidence="3 8">Homodimer and heterodimers.</text>
</comment>
<proteinExistence type="inferred from homology"/>
<comment type="caution">
    <text evidence="8">Lacks conserved residue(s) required for the propagation of feature annotation.</text>
</comment>
<keyword evidence="10" id="KW-1185">Reference proteome</keyword>
<dbReference type="OMA" id="ECNESHA"/>
<evidence type="ECO:0000256" key="7">
    <source>
        <dbReference type="ARBA" id="ARBA00023136"/>
    </source>
</evidence>
<keyword evidence="6 8" id="KW-1133">Transmembrane helix</keyword>
<dbReference type="AlphaFoldDB" id="A0A1U8AM79"/>
<dbReference type="Proteomes" id="UP000189703">
    <property type="component" value="Unplaced"/>
</dbReference>
<feature type="transmembrane region" description="Helical" evidence="8">
    <location>
        <begin position="130"/>
        <end position="150"/>
    </location>
</feature>
<dbReference type="PANTHER" id="PTHR32021">
    <property type="entry name" value="CASP-LIKE PROTEIN 5B3"/>
    <property type="match status" value="1"/>
</dbReference>
<evidence type="ECO:0000313" key="11">
    <source>
        <dbReference type="RefSeq" id="XP_010263835.1"/>
    </source>
</evidence>
<keyword evidence="4 8" id="KW-1003">Cell membrane</keyword>
<evidence type="ECO:0000313" key="10">
    <source>
        <dbReference type="Proteomes" id="UP000189703"/>
    </source>
</evidence>
<gene>
    <name evidence="11" type="primary">LOC104602001</name>
</gene>
<reference evidence="11" key="1">
    <citation type="submission" date="2025-08" db="UniProtKB">
        <authorList>
            <consortium name="RefSeq"/>
        </authorList>
    </citation>
    <scope>IDENTIFICATION</scope>
</reference>
<feature type="transmembrane region" description="Helical" evidence="8">
    <location>
        <begin position="38"/>
        <end position="59"/>
    </location>
</feature>
<dbReference type="InParanoid" id="A0A1U8AM79"/>
<keyword evidence="7 8" id="KW-0472">Membrane</keyword>
<evidence type="ECO:0000256" key="1">
    <source>
        <dbReference type="ARBA" id="ARBA00004651"/>
    </source>
</evidence>
<dbReference type="InterPro" id="IPR006702">
    <property type="entry name" value="CASP_dom"/>
</dbReference>
<protein>
    <recommendedName>
        <fullName evidence="8">CASP-like protein</fullName>
    </recommendedName>
</protein>
<evidence type="ECO:0000256" key="4">
    <source>
        <dbReference type="ARBA" id="ARBA00022475"/>
    </source>
</evidence>
<dbReference type="Pfam" id="PF04535">
    <property type="entry name" value="CASP_dom"/>
    <property type="match status" value="1"/>
</dbReference>
<evidence type="ECO:0000256" key="6">
    <source>
        <dbReference type="ARBA" id="ARBA00022989"/>
    </source>
</evidence>
<dbReference type="RefSeq" id="XP_010263835.1">
    <property type="nucleotide sequence ID" value="XM_010265533.2"/>
</dbReference>
<organism evidence="10 11">
    <name type="scientific">Nelumbo nucifera</name>
    <name type="common">Sacred lotus</name>
    <dbReference type="NCBI Taxonomy" id="4432"/>
    <lineage>
        <taxon>Eukaryota</taxon>
        <taxon>Viridiplantae</taxon>
        <taxon>Streptophyta</taxon>
        <taxon>Embryophyta</taxon>
        <taxon>Tracheophyta</taxon>
        <taxon>Spermatophyta</taxon>
        <taxon>Magnoliopsida</taxon>
        <taxon>Proteales</taxon>
        <taxon>Nelumbonaceae</taxon>
        <taxon>Nelumbo</taxon>
    </lineage>
</organism>
<dbReference type="FunCoup" id="A0A1U8AM79">
    <property type="interactions" value="18"/>
</dbReference>
<keyword evidence="5 8" id="KW-0812">Transmembrane</keyword>
<dbReference type="KEGG" id="nnu:104602001"/>
<dbReference type="eggNOG" id="ENOG502RYBF">
    <property type="taxonomic scope" value="Eukaryota"/>
</dbReference>
<dbReference type="GO" id="GO:0016020">
    <property type="term" value="C:membrane"/>
    <property type="evidence" value="ECO:0000318"/>
    <property type="project" value="GO_Central"/>
</dbReference>
<sequence length="153" mass="16479">MDDKLPGSLGTSTSLSLRLGQVIFSSASLLFMSLGVEFYGFTAFCFLVTAMGLVIPWSFTLAMVDGYAVIMGFPFRQPGILLVIIVGDWVLSLLSLAAACAANGVISFLLDRGGVYNLPNIGGRYQLSVAMAFFSWFLSAVSLLFNLWLLPSL</sequence>
<evidence type="ECO:0000256" key="8">
    <source>
        <dbReference type="RuleBase" id="RU361233"/>
    </source>
</evidence>
<name>A0A1U8AM79_NELNU</name>
<evidence type="ECO:0000256" key="2">
    <source>
        <dbReference type="ARBA" id="ARBA00007651"/>
    </source>
</evidence>
<dbReference type="InterPro" id="IPR045009">
    <property type="entry name" value="CASPL-5"/>
</dbReference>
<evidence type="ECO:0000256" key="3">
    <source>
        <dbReference type="ARBA" id="ARBA00011489"/>
    </source>
</evidence>
<feature type="transmembrane region" description="Helical" evidence="8">
    <location>
        <begin position="80"/>
        <end position="110"/>
    </location>
</feature>
<comment type="subcellular location">
    <subcellularLocation>
        <location evidence="1 8">Cell membrane</location>
        <topology evidence="1 8">Multi-pass membrane protein</topology>
    </subcellularLocation>
</comment>
<dbReference type="OrthoDB" id="1881155at2759"/>
<comment type="similarity">
    <text evidence="2 8">Belongs to the Casparian strip membrane proteins (CASP) family.</text>
</comment>
<evidence type="ECO:0000256" key="5">
    <source>
        <dbReference type="ARBA" id="ARBA00022692"/>
    </source>
</evidence>
<evidence type="ECO:0000259" key="9">
    <source>
        <dbReference type="Pfam" id="PF04535"/>
    </source>
</evidence>
<dbReference type="GO" id="GO:0005886">
    <property type="term" value="C:plasma membrane"/>
    <property type="evidence" value="ECO:0007669"/>
    <property type="project" value="UniProtKB-SubCell"/>
</dbReference>
<dbReference type="PANTHER" id="PTHR32021:SF30">
    <property type="entry name" value="CASP-LIKE PROTEIN 5C1"/>
    <property type="match status" value="1"/>
</dbReference>
<feature type="domain" description="Casparian strip membrane protein" evidence="9">
    <location>
        <begin position="9"/>
        <end position="138"/>
    </location>
</feature>
<accession>A0A1U8AM79</accession>
<dbReference type="GeneID" id="104602001"/>